<accession>A0A2V3IQ08</accession>
<dbReference type="AlphaFoldDB" id="A0A2V3IQ08"/>
<proteinExistence type="predicted"/>
<organism evidence="1 2">
    <name type="scientific">Gracilariopsis chorda</name>
    <dbReference type="NCBI Taxonomy" id="448386"/>
    <lineage>
        <taxon>Eukaryota</taxon>
        <taxon>Rhodophyta</taxon>
        <taxon>Florideophyceae</taxon>
        <taxon>Rhodymeniophycidae</taxon>
        <taxon>Gracilariales</taxon>
        <taxon>Gracilariaceae</taxon>
        <taxon>Gracilariopsis</taxon>
    </lineage>
</organism>
<reference evidence="1 2" key="1">
    <citation type="journal article" date="2018" name="Mol. Biol. Evol.">
        <title>Analysis of the draft genome of the red seaweed Gracilariopsis chorda provides insights into genome size evolution in Rhodophyta.</title>
        <authorList>
            <person name="Lee J."/>
            <person name="Yang E.C."/>
            <person name="Graf L."/>
            <person name="Yang J.H."/>
            <person name="Qiu H."/>
            <person name="Zel Zion U."/>
            <person name="Chan C.X."/>
            <person name="Stephens T.G."/>
            <person name="Weber A.P.M."/>
            <person name="Boo G.H."/>
            <person name="Boo S.M."/>
            <person name="Kim K.M."/>
            <person name="Shin Y."/>
            <person name="Jung M."/>
            <person name="Lee S.J."/>
            <person name="Yim H.S."/>
            <person name="Lee J.H."/>
            <person name="Bhattacharya D."/>
            <person name="Yoon H.S."/>
        </authorList>
    </citation>
    <scope>NUCLEOTIDE SEQUENCE [LARGE SCALE GENOMIC DNA]</scope>
    <source>
        <strain evidence="1 2">SKKU-2015</strain>
        <tissue evidence="1">Whole body</tissue>
    </source>
</reference>
<comment type="caution">
    <text evidence="1">The sequence shown here is derived from an EMBL/GenBank/DDBJ whole genome shotgun (WGS) entry which is preliminary data.</text>
</comment>
<dbReference type="Proteomes" id="UP000247409">
    <property type="component" value="Unassembled WGS sequence"/>
</dbReference>
<evidence type="ECO:0000313" key="2">
    <source>
        <dbReference type="Proteomes" id="UP000247409"/>
    </source>
</evidence>
<gene>
    <name evidence="1" type="ORF">BWQ96_06075</name>
</gene>
<keyword evidence="2" id="KW-1185">Reference proteome</keyword>
<sequence>MFVPWRSVLPGQYGVRIYAGPLYYARKHDEPKWDGWPIQFNSLSGPGLSLAMSKQKIWSGGTDCVLELDCQSDSLTMKSTGNVHVIEAPDAYCSRHPRGAIRLSCPGHRETTDATKPYLIRDCGMLLARTKHFCVHAALANAVDRVLGHMYARNKILVDSLPPFLCFRDVAGWRQTNANEVCLRHVRCPPHNGLEWLLAQDDGVCLVRIRGTNIDHVVGVDANAKQTLDPVESCPLRLSELALKCCTGSPACFQRIMEIRRVVAVPKPSGRAPKKRTKHRSGAKRRITKLMTTKNCSVHKT</sequence>
<protein>
    <submittedName>
        <fullName evidence="1">Uncharacterized protein</fullName>
    </submittedName>
</protein>
<dbReference type="EMBL" id="NBIV01000099">
    <property type="protein sequence ID" value="PXF44166.1"/>
    <property type="molecule type" value="Genomic_DNA"/>
</dbReference>
<name>A0A2V3IQ08_9FLOR</name>
<evidence type="ECO:0000313" key="1">
    <source>
        <dbReference type="EMBL" id="PXF44166.1"/>
    </source>
</evidence>